<gene>
    <name evidence="10" type="ORF">KI688_002107</name>
</gene>
<keyword evidence="7 9" id="KW-0496">Mitochondrion</keyword>
<evidence type="ECO:0000313" key="10">
    <source>
        <dbReference type="EMBL" id="KAG9065810.1"/>
    </source>
</evidence>
<dbReference type="GO" id="GO:0006850">
    <property type="term" value="P:pyruvate import into mitochondria"/>
    <property type="evidence" value="ECO:0007669"/>
    <property type="project" value="InterPro"/>
</dbReference>
<evidence type="ECO:0000256" key="6">
    <source>
        <dbReference type="ARBA" id="ARBA00022989"/>
    </source>
</evidence>
<evidence type="ECO:0000256" key="4">
    <source>
        <dbReference type="ARBA" id="ARBA00022692"/>
    </source>
</evidence>
<keyword evidence="11" id="KW-1185">Reference proteome</keyword>
<dbReference type="PANTHER" id="PTHR14154">
    <property type="entry name" value="UPF0041 BRAIN PROTEIN 44-RELATED"/>
    <property type="match status" value="1"/>
</dbReference>
<sequence length="139" mass="15291">MSSAAPVVAQSAFQKFLNHPAGPKTIHFWAPAAKWDVAFYRAKLHAYTLFMRTGWQCALVGAGVGDLSRPAENLSLSQNVALAATGLIWSRYSLVIIPKNYSLFTVNVFVAATGLTQLYRIFDYHQGLKKTEEKLAAAE</sequence>
<name>A0A9P7XR50_9FUNG</name>
<proteinExistence type="inferred from homology"/>
<keyword evidence="4" id="KW-0812">Transmembrane</keyword>
<evidence type="ECO:0000256" key="3">
    <source>
        <dbReference type="ARBA" id="ARBA00022448"/>
    </source>
</evidence>
<accession>A0A9P7XR50</accession>
<evidence type="ECO:0000256" key="9">
    <source>
        <dbReference type="RuleBase" id="RU363100"/>
    </source>
</evidence>
<keyword evidence="5 9" id="KW-0999">Mitochondrion inner membrane</keyword>
<comment type="caution">
    <text evidence="10">The sequence shown here is derived from an EMBL/GenBank/DDBJ whole genome shotgun (WGS) entry which is preliminary data.</text>
</comment>
<dbReference type="GO" id="GO:0005743">
    <property type="term" value="C:mitochondrial inner membrane"/>
    <property type="evidence" value="ECO:0007669"/>
    <property type="project" value="UniProtKB-SubCell"/>
</dbReference>
<dbReference type="Pfam" id="PF03650">
    <property type="entry name" value="MPC"/>
    <property type="match status" value="2"/>
</dbReference>
<evidence type="ECO:0000256" key="7">
    <source>
        <dbReference type="ARBA" id="ARBA00023128"/>
    </source>
</evidence>
<reference evidence="10" key="1">
    <citation type="submission" date="2021-06" db="EMBL/GenBank/DDBJ databases">
        <title>Genome Sequence of Mortierella hyaline Strain SCG-10, a Cold-Adapted, Nitrate-Reducing Fungus Isolated from Soil in Minnesota, USA.</title>
        <authorList>
            <person name="Aldossari N."/>
        </authorList>
    </citation>
    <scope>NUCLEOTIDE SEQUENCE</scope>
    <source>
        <strain evidence="10">SCG-10</strain>
    </source>
</reference>
<evidence type="ECO:0000256" key="2">
    <source>
        <dbReference type="ARBA" id="ARBA00006416"/>
    </source>
</evidence>
<keyword evidence="6" id="KW-1133">Transmembrane helix</keyword>
<evidence type="ECO:0000256" key="8">
    <source>
        <dbReference type="ARBA" id="ARBA00023136"/>
    </source>
</evidence>
<dbReference type="InterPro" id="IPR005336">
    <property type="entry name" value="MPC"/>
</dbReference>
<comment type="function">
    <text evidence="9">Mediates the uptake of pyruvate into mitochondria.</text>
</comment>
<dbReference type="OrthoDB" id="869189at2759"/>
<evidence type="ECO:0000256" key="1">
    <source>
        <dbReference type="ARBA" id="ARBA00004448"/>
    </source>
</evidence>
<evidence type="ECO:0000256" key="5">
    <source>
        <dbReference type="ARBA" id="ARBA00022792"/>
    </source>
</evidence>
<organism evidence="10 11">
    <name type="scientific">Linnemannia hyalina</name>
    <dbReference type="NCBI Taxonomy" id="64524"/>
    <lineage>
        <taxon>Eukaryota</taxon>
        <taxon>Fungi</taxon>
        <taxon>Fungi incertae sedis</taxon>
        <taxon>Mucoromycota</taxon>
        <taxon>Mortierellomycotina</taxon>
        <taxon>Mortierellomycetes</taxon>
        <taxon>Mortierellales</taxon>
        <taxon>Mortierellaceae</taxon>
        <taxon>Linnemannia</taxon>
    </lineage>
</organism>
<dbReference type="AlphaFoldDB" id="A0A9P7XR50"/>
<protein>
    <recommendedName>
        <fullName evidence="9">Mitochondrial pyruvate carrier</fullName>
    </recommendedName>
</protein>
<evidence type="ECO:0000313" key="11">
    <source>
        <dbReference type="Proteomes" id="UP000707451"/>
    </source>
</evidence>
<comment type="subcellular location">
    <subcellularLocation>
        <location evidence="1 9">Mitochondrion inner membrane</location>
        <topology evidence="1 9">Multi-pass membrane protein</topology>
    </subcellularLocation>
</comment>
<keyword evidence="8" id="KW-0472">Membrane</keyword>
<keyword evidence="3 9" id="KW-0813">Transport</keyword>
<dbReference type="EMBL" id="JAHRHY010000011">
    <property type="protein sequence ID" value="KAG9065810.1"/>
    <property type="molecule type" value="Genomic_DNA"/>
</dbReference>
<comment type="similarity">
    <text evidence="2 9">Belongs to the mitochondrial pyruvate carrier (MPC) (TC 2.A.105) family.</text>
</comment>
<dbReference type="Proteomes" id="UP000707451">
    <property type="component" value="Unassembled WGS sequence"/>
</dbReference>